<comment type="caution">
    <text evidence="14">The sequence shown here is derived from an EMBL/GenBank/DDBJ whole genome shotgun (WGS) entry which is preliminary data.</text>
</comment>
<accession>A0ABV3JZ63</accession>
<reference evidence="14 15" key="1">
    <citation type="submission" date="2024-06" db="EMBL/GenBank/DDBJ databases">
        <title>The Natural Products Discovery Center: Release of the First 8490 Sequenced Strains for Exploring Actinobacteria Biosynthetic Diversity.</title>
        <authorList>
            <person name="Kalkreuter E."/>
            <person name="Kautsar S.A."/>
            <person name="Yang D."/>
            <person name="Bader C.D."/>
            <person name="Teijaro C.N."/>
            <person name="Fluegel L."/>
            <person name="Davis C.M."/>
            <person name="Simpson J.R."/>
            <person name="Lauterbach L."/>
            <person name="Steele A.D."/>
            <person name="Gui C."/>
            <person name="Meng S."/>
            <person name="Li G."/>
            <person name="Viehrig K."/>
            <person name="Ye F."/>
            <person name="Su P."/>
            <person name="Kiefer A.F."/>
            <person name="Nichols A."/>
            <person name="Cepeda A.J."/>
            <person name="Yan W."/>
            <person name="Fan B."/>
            <person name="Jiang Y."/>
            <person name="Adhikari A."/>
            <person name="Zheng C.-J."/>
            <person name="Schuster L."/>
            <person name="Cowan T.M."/>
            <person name="Smanski M.J."/>
            <person name="Chevrette M.G."/>
            <person name="De Carvalho L.P.S."/>
            <person name="Shen B."/>
        </authorList>
    </citation>
    <scope>NUCLEOTIDE SEQUENCE [LARGE SCALE GENOMIC DNA]</scope>
    <source>
        <strain evidence="14 15">NPDC052347</strain>
    </source>
</reference>
<evidence type="ECO:0000256" key="4">
    <source>
        <dbReference type="ARBA" id="ARBA00013040"/>
    </source>
</evidence>
<comment type="subcellular location">
    <subcellularLocation>
        <location evidence="1">Membrane</location>
    </subcellularLocation>
</comment>
<evidence type="ECO:0000256" key="7">
    <source>
        <dbReference type="ARBA" id="ARBA00022801"/>
    </source>
</evidence>
<dbReference type="Proteomes" id="UP001552594">
    <property type="component" value="Unassembled WGS sequence"/>
</dbReference>
<name>A0ABV3JZ63_STRON</name>
<evidence type="ECO:0000313" key="15">
    <source>
        <dbReference type="Proteomes" id="UP001552594"/>
    </source>
</evidence>
<evidence type="ECO:0000256" key="6">
    <source>
        <dbReference type="ARBA" id="ARBA00022729"/>
    </source>
</evidence>
<dbReference type="Gene3D" id="3.40.50.1240">
    <property type="entry name" value="Phosphoglycerate mutase-like"/>
    <property type="match status" value="1"/>
</dbReference>
<proteinExistence type="inferred from homology"/>
<dbReference type="EMBL" id="JBFAUK010000012">
    <property type="protein sequence ID" value="MEV5508183.1"/>
    <property type="molecule type" value="Genomic_DNA"/>
</dbReference>
<dbReference type="EC" id="3.1.3.62" evidence="4"/>
<sequence length="233" mass="25707">MLHEINGRPRTAQAAHHVVTRLFTGDFTSSLSSDEQISFAQSLYALYSAAPDLRLEAPDADLGPFLTPADAKWFAYLDDAEDFYEKGPAFRGRAITYKLAGVLLDDLLAQAEARANGTSDKGAVLRFTHAEEIEPLAALMRLPGSTKQAEPGRPYSYANNPWRGAHVAPMAANIQWDLYAKGAGDNSSGRSATYLVRMLYNEKETAFKPSCHPIAKGSHFYQLDELKRCLQHN</sequence>
<dbReference type="PANTHER" id="PTHR20963">
    <property type="entry name" value="MULTIPLE INOSITOL POLYPHOSPHATE PHOSPHATASE-RELATED"/>
    <property type="match status" value="1"/>
</dbReference>
<comment type="catalytic activity">
    <reaction evidence="12">
        <text>1D-myo-inositol hexakisphosphate + H2O = 1D-myo-inositol 1,2,4,5,6-pentakisphosphate + phosphate</text>
        <dbReference type="Rhea" id="RHEA:16989"/>
        <dbReference type="ChEBI" id="CHEBI:15377"/>
        <dbReference type="ChEBI" id="CHEBI:43474"/>
        <dbReference type="ChEBI" id="CHEBI:57798"/>
        <dbReference type="ChEBI" id="CHEBI:58130"/>
        <dbReference type="EC" id="3.1.3.62"/>
    </reaction>
    <physiologicalReaction direction="left-to-right" evidence="12">
        <dbReference type="Rhea" id="RHEA:16990"/>
    </physiologicalReaction>
</comment>
<evidence type="ECO:0000256" key="3">
    <source>
        <dbReference type="ARBA" id="ARBA00012976"/>
    </source>
</evidence>
<evidence type="ECO:0000256" key="9">
    <source>
        <dbReference type="ARBA" id="ARBA00031642"/>
    </source>
</evidence>
<protein>
    <recommendedName>
        <fullName evidence="5">Multiple inositol polyphosphate phosphatase 1</fullName>
        <ecNumber evidence="4">3.1.3.62</ecNumber>
        <ecNumber evidence="3">3.1.3.80</ecNumber>
    </recommendedName>
    <alternativeName>
        <fullName evidence="9">2,3-bisphosphoglycerate 3-phosphatase</fullName>
    </alternativeName>
</protein>
<evidence type="ECO:0000256" key="1">
    <source>
        <dbReference type="ARBA" id="ARBA00004370"/>
    </source>
</evidence>
<evidence type="ECO:0000256" key="2">
    <source>
        <dbReference type="ARBA" id="ARBA00008422"/>
    </source>
</evidence>
<keyword evidence="15" id="KW-1185">Reference proteome</keyword>
<evidence type="ECO:0000313" key="14">
    <source>
        <dbReference type="EMBL" id="MEV5508183.1"/>
    </source>
</evidence>
<keyword evidence="7" id="KW-0378">Hydrolase</keyword>
<evidence type="ECO:0000256" key="8">
    <source>
        <dbReference type="ARBA" id="ARBA00023136"/>
    </source>
</evidence>
<gene>
    <name evidence="14" type="ORF">AB0L16_17135</name>
</gene>
<dbReference type="PANTHER" id="PTHR20963:SF8">
    <property type="entry name" value="MULTIPLE INOSITOL POLYPHOSPHATE PHOSPHATASE 1"/>
    <property type="match status" value="1"/>
</dbReference>
<keyword evidence="8" id="KW-0472">Membrane</keyword>
<dbReference type="SUPFAM" id="SSF53254">
    <property type="entry name" value="Phosphoglycerate mutase-like"/>
    <property type="match status" value="1"/>
</dbReference>
<evidence type="ECO:0000256" key="5">
    <source>
        <dbReference type="ARBA" id="ARBA00018097"/>
    </source>
</evidence>
<keyword evidence="6" id="KW-0732">Signal</keyword>
<dbReference type="RefSeq" id="WP_241561152.1">
    <property type="nucleotide sequence ID" value="NZ_JBFAUK010000012.1"/>
</dbReference>
<comment type="catalytic activity">
    <reaction evidence="11">
        <text>1D-myo-inositol 1,2,4,5,6-pentakisphosphate + H2O = 1D-myo-inositol 1,2,5,6-tetrakisphosphate + phosphate</text>
        <dbReference type="Rhea" id="RHEA:77115"/>
        <dbReference type="ChEBI" id="CHEBI:15377"/>
        <dbReference type="ChEBI" id="CHEBI:43474"/>
        <dbReference type="ChEBI" id="CHEBI:57798"/>
        <dbReference type="ChEBI" id="CHEBI:195535"/>
        <dbReference type="EC" id="3.1.3.62"/>
    </reaction>
    <physiologicalReaction direction="left-to-right" evidence="11">
        <dbReference type="Rhea" id="RHEA:77116"/>
    </physiologicalReaction>
</comment>
<evidence type="ECO:0000256" key="12">
    <source>
        <dbReference type="ARBA" id="ARBA00043691"/>
    </source>
</evidence>
<comment type="catalytic activity">
    <reaction evidence="10">
        <text>1D-myo-inositol 1,2,5,6-tetrakisphosphate + H2O = 1D-myo-inositol 1,2,6-trisphosphate + phosphate</text>
        <dbReference type="Rhea" id="RHEA:77119"/>
        <dbReference type="ChEBI" id="CHEBI:15377"/>
        <dbReference type="ChEBI" id="CHEBI:43474"/>
        <dbReference type="ChEBI" id="CHEBI:195535"/>
        <dbReference type="ChEBI" id="CHEBI:195537"/>
        <dbReference type="EC" id="3.1.3.62"/>
    </reaction>
    <physiologicalReaction direction="left-to-right" evidence="10">
        <dbReference type="Rhea" id="RHEA:77120"/>
    </physiologicalReaction>
</comment>
<dbReference type="InterPro" id="IPR000560">
    <property type="entry name" value="His_Pase_clade-2"/>
</dbReference>
<evidence type="ECO:0000256" key="10">
    <source>
        <dbReference type="ARBA" id="ARBA00043668"/>
    </source>
</evidence>
<dbReference type="InterPro" id="IPR029033">
    <property type="entry name" value="His_PPase_superfam"/>
</dbReference>
<evidence type="ECO:0000256" key="13">
    <source>
        <dbReference type="ARBA" id="ARBA00043832"/>
    </source>
</evidence>
<dbReference type="Pfam" id="PF00328">
    <property type="entry name" value="His_Phos_2"/>
    <property type="match status" value="1"/>
</dbReference>
<organism evidence="14 15">
    <name type="scientific">Streptomyces orinoci</name>
    <name type="common">Streptoverticillium orinoci</name>
    <dbReference type="NCBI Taxonomy" id="67339"/>
    <lineage>
        <taxon>Bacteria</taxon>
        <taxon>Bacillati</taxon>
        <taxon>Actinomycetota</taxon>
        <taxon>Actinomycetes</taxon>
        <taxon>Kitasatosporales</taxon>
        <taxon>Streptomycetaceae</taxon>
        <taxon>Streptomyces</taxon>
    </lineage>
</organism>
<comment type="catalytic activity">
    <reaction evidence="13">
        <text>(2R)-2,3-bisphosphoglycerate + H2O = (2R)-2-phosphoglycerate + phosphate</text>
        <dbReference type="Rhea" id="RHEA:27381"/>
        <dbReference type="ChEBI" id="CHEBI:15377"/>
        <dbReference type="ChEBI" id="CHEBI:43474"/>
        <dbReference type="ChEBI" id="CHEBI:58248"/>
        <dbReference type="ChEBI" id="CHEBI:58289"/>
        <dbReference type="EC" id="3.1.3.80"/>
    </reaction>
    <physiologicalReaction direction="left-to-right" evidence="13">
        <dbReference type="Rhea" id="RHEA:27382"/>
    </physiologicalReaction>
</comment>
<dbReference type="EC" id="3.1.3.80" evidence="3"/>
<evidence type="ECO:0000256" key="11">
    <source>
        <dbReference type="ARBA" id="ARBA00043671"/>
    </source>
</evidence>
<comment type="similarity">
    <text evidence="2">Belongs to the histidine acid phosphatase family. MINPP1 subfamily.</text>
</comment>